<accession>A0ABW0LVS5</accession>
<gene>
    <name evidence="8" type="ORF">ACFPPD_09880</name>
</gene>
<comment type="caution">
    <text evidence="8">The sequence shown here is derived from an EMBL/GenBank/DDBJ whole genome shotgun (WGS) entry which is preliminary data.</text>
</comment>
<dbReference type="PANTHER" id="PTHR43649:SF33">
    <property type="entry name" value="POLYGALACTURONAN_RHAMNOGALACTURONAN-BINDING PROTEIN YTCQ"/>
    <property type="match status" value="1"/>
</dbReference>
<organism evidence="8 9">
    <name type="scientific">Cohnella suwonensis</name>
    <dbReference type="NCBI Taxonomy" id="696072"/>
    <lineage>
        <taxon>Bacteria</taxon>
        <taxon>Bacillati</taxon>
        <taxon>Bacillota</taxon>
        <taxon>Bacilli</taxon>
        <taxon>Bacillales</taxon>
        <taxon>Paenibacillaceae</taxon>
        <taxon>Cohnella</taxon>
    </lineage>
</organism>
<evidence type="ECO:0000256" key="3">
    <source>
        <dbReference type="ARBA" id="ARBA00023136"/>
    </source>
</evidence>
<dbReference type="CDD" id="cd13580">
    <property type="entry name" value="PBP2_AlgQ_like_1"/>
    <property type="match status" value="1"/>
</dbReference>
<keyword evidence="2 7" id="KW-0732">Signal</keyword>
<dbReference type="Proteomes" id="UP001596105">
    <property type="component" value="Unassembled WGS sequence"/>
</dbReference>
<reference evidence="9" key="1">
    <citation type="journal article" date="2019" name="Int. J. Syst. Evol. Microbiol.">
        <title>The Global Catalogue of Microorganisms (GCM) 10K type strain sequencing project: providing services to taxonomists for standard genome sequencing and annotation.</title>
        <authorList>
            <consortium name="The Broad Institute Genomics Platform"/>
            <consortium name="The Broad Institute Genome Sequencing Center for Infectious Disease"/>
            <person name="Wu L."/>
            <person name="Ma J."/>
        </authorList>
    </citation>
    <scope>NUCLEOTIDE SEQUENCE [LARGE SCALE GENOMIC DNA]</scope>
    <source>
        <strain evidence="9">CCUG 57113</strain>
    </source>
</reference>
<name>A0ABW0LVS5_9BACL</name>
<dbReference type="Gene3D" id="3.40.190.10">
    <property type="entry name" value="Periplasmic binding protein-like II"/>
    <property type="match status" value="2"/>
</dbReference>
<feature type="region of interest" description="Disordered" evidence="6">
    <location>
        <begin position="27"/>
        <end position="54"/>
    </location>
</feature>
<evidence type="ECO:0000256" key="2">
    <source>
        <dbReference type="ARBA" id="ARBA00022729"/>
    </source>
</evidence>
<keyword evidence="3" id="KW-0472">Membrane</keyword>
<evidence type="ECO:0000313" key="9">
    <source>
        <dbReference type="Proteomes" id="UP001596105"/>
    </source>
</evidence>
<evidence type="ECO:0000256" key="5">
    <source>
        <dbReference type="ARBA" id="ARBA00023288"/>
    </source>
</evidence>
<evidence type="ECO:0000256" key="7">
    <source>
        <dbReference type="SAM" id="SignalP"/>
    </source>
</evidence>
<keyword evidence="4" id="KW-0564">Palmitate</keyword>
<protein>
    <submittedName>
        <fullName evidence="8">Extracellular solute-binding protein</fullName>
    </submittedName>
</protein>
<keyword evidence="1" id="KW-1003">Cell membrane</keyword>
<feature type="chain" id="PRO_5045298934" evidence="7">
    <location>
        <begin position="23"/>
        <end position="518"/>
    </location>
</feature>
<evidence type="ECO:0000256" key="1">
    <source>
        <dbReference type="ARBA" id="ARBA00022475"/>
    </source>
</evidence>
<dbReference type="Pfam" id="PF01547">
    <property type="entry name" value="SBP_bac_1"/>
    <property type="match status" value="1"/>
</dbReference>
<dbReference type="RefSeq" id="WP_209749133.1">
    <property type="nucleotide sequence ID" value="NZ_JBHSMH010000023.1"/>
</dbReference>
<sequence>MKRIKWLVMLCVLCVLSMIAAACSSGNEKANNTGEPSASVSTATAQASPSASAPVKEEPAVIKIFMSDMNDKVPDKDDPYLKYIEEKTNTDLQIEFLPHAKYDETLKLKFASGDFPDLYQNWSGPEPELIEGGKVIALNDLIEQNGANLKKFIPQATWDAVTVQGKIYSIPQPTETAEGQILFIRQDWLDKLNLKAPTTSDELLNVMKAFRDGDPNGNKKKDEIPFTMRENITWGEPIFGMWGVGSFYSETLYNNEVILGTVHPNILNGLDFLQTMYKEKLLDSEFLTNNRSVWEQKIKSGLVGIWAHAPNLAWQWQQDLEANIPDQKPNVLAIPTPRGTGNEGPVGTRWSPVGKTFTVTSEAEHPEAIVRLFDWLMSEEGQTFTEIGIEGQTYKVESGKKTYDNAHDEELKWLRNLFRVHGFNEELSNARLNDEQASLKINTAFQIANEQGFKVETIGMPPIETDYNMVSMFNENAAKLILGQAKADDYRSFIESWKAQGGADLIRARTEWYNKNRK</sequence>
<evidence type="ECO:0000256" key="6">
    <source>
        <dbReference type="SAM" id="MobiDB-lite"/>
    </source>
</evidence>
<feature type="signal peptide" evidence="7">
    <location>
        <begin position="1"/>
        <end position="22"/>
    </location>
</feature>
<dbReference type="PROSITE" id="PS51257">
    <property type="entry name" value="PROKAR_LIPOPROTEIN"/>
    <property type="match status" value="1"/>
</dbReference>
<evidence type="ECO:0000256" key="4">
    <source>
        <dbReference type="ARBA" id="ARBA00023139"/>
    </source>
</evidence>
<keyword evidence="5" id="KW-0449">Lipoprotein</keyword>
<feature type="compositionally biased region" description="Low complexity" evidence="6">
    <location>
        <begin position="36"/>
        <end position="54"/>
    </location>
</feature>
<dbReference type="PANTHER" id="PTHR43649">
    <property type="entry name" value="ARABINOSE-BINDING PROTEIN-RELATED"/>
    <property type="match status" value="1"/>
</dbReference>
<keyword evidence="9" id="KW-1185">Reference proteome</keyword>
<dbReference type="InterPro" id="IPR006059">
    <property type="entry name" value="SBP"/>
</dbReference>
<dbReference type="SUPFAM" id="SSF53850">
    <property type="entry name" value="Periplasmic binding protein-like II"/>
    <property type="match status" value="1"/>
</dbReference>
<proteinExistence type="predicted"/>
<dbReference type="InterPro" id="IPR050490">
    <property type="entry name" value="Bact_solute-bd_prot1"/>
</dbReference>
<dbReference type="EMBL" id="JBHSMH010000023">
    <property type="protein sequence ID" value="MFC5469032.1"/>
    <property type="molecule type" value="Genomic_DNA"/>
</dbReference>
<evidence type="ECO:0000313" key="8">
    <source>
        <dbReference type="EMBL" id="MFC5469032.1"/>
    </source>
</evidence>